<geneLocation type="plasmid" evidence="3">
    <name>unnamed</name>
</geneLocation>
<dbReference type="Proteomes" id="UP001299970">
    <property type="component" value="Unassembled WGS sequence"/>
</dbReference>
<dbReference type="InterPro" id="IPR035197">
    <property type="entry name" value="DUF5313"/>
</dbReference>
<evidence type="ECO:0000256" key="1">
    <source>
        <dbReference type="SAM" id="MobiDB-lite"/>
    </source>
</evidence>
<sequence>MSETSPRRPGPVRWLLYAFGRGLPPEYREWVLHDVTARTWVLRHMIRATVQLLPIAVVLYLLIPGPAWVRGCAVLAGLLLGYFYSGAYVYETTEHRAVKAGYPRGTAGRIRGMHGAAEREEQERRYEQRWRSGQSSGGG</sequence>
<accession>A0ABS9T6Z3</accession>
<comment type="caution">
    <text evidence="3">The sequence shown here is derived from an EMBL/GenBank/DDBJ whole genome shotgun (WGS) entry which is preliminary data.</text>
</comment>
<protein>
    <submittedName>
        <fullName evidence="3">DUF5313 domain-containing protein</fullName>
    </submittedName>
</protein>
<keyword evidence="4" id="KW-1185">Reference proteome</keyword>
<name>A0ABS9T6Z3_9PSEU</name>
<reference evidence="3 4" key="1">
    <citation type="submission" date="2022-03" db="EMBL/GenBank/DDBJ databases">
        <title>Pseudonocardia alaer sp. nov., a novel actinomycete isolated from reed forest soil.</title>
        <authorList>
            <person name="Wang L."/>
        </authorList>
    </citation>
    <scope>NUCLEOTIDE SEQUENCE [LARGE SCALE GENOMIC DNA]</scope>
    <source>
        <strain evidence="3 4">Y-16303</strain>
        <plasmid evidence="3">unnamed</plasmid>
    </source>
</reference>
<proteinExistence type="predicted"/>
<gene>
    <name evidence="3" type="ORF">MMF94_01170</name>
</gene>
<organism evidence="3 4">
    <name type="scientific">Pseudonocardia alaniniphila</name>
    <dbReference type="NCBI Taxonomy" id="75291"/>
    <lineage>
        <taxon>Bacteria</taxon>
        <taxon>Bacillati</taxon>
        <taxon>Actinomycetota</taxon>
        <taxon>Actinomycetes</taxon>
        <taxon>Pseudonocardiales</taxon>
        <taxon>Pseudonocardiaceae</taxon>
        <taxon>Pseudonocardia</taxon>
    </lineage>
</organism>
<keyword evidence="2" id="KW-1133">Transmembrane helix</keyword>
<evidence type="ECO:0000313" key="3">
    <source>
        <dbReference type="EMBL" id="MCH6164276.1"/>
    </source>
</evidence>
<keyword evidence="2" id="KW-0812">Transmembrane</keyword>
<feature type="transmembrane region" description="Helical" evidence="2">
    <location>
        <begin position="45"/>
        <end position="62"/>
    </location>
</feature>
<feature type="transmembrane region" description="Helical" evidence="2">
    <location>
        <begin position="68"/>
        <end position="90"/>
    </location>
</feature>
<feature type="region of interest" description="Disordered" evidence="1">
    <location>
        <begin position="117"/>
        <end position="139"/>
    </location>
</feature>
<feature type="compositionally biased region" description="Basic and acidic residues" evidence="1">
    <location>
        <begin position="117"/>
        <end position="130"/>
    </location>
</feature>
<evidence type="ECO:0000256" key="2">
    <source>
        <dbReference type="SAM" id="Phobius"/>
    </source>
</evidence>
<dbReference type="RefSeq" id="WP_241034480.1">
    <property type="nucleotide sequence ID" value="NZ_BAAAJF010000034.1"/>
</dbReference>
<keyword evidence="3" id="KW-0614">Plasmid</keyword>
<dbReference type="EMBL" id="JAKXMK010000002">
    <property type="protein sequence ID" value="MCH6164276.1"/>
    <property type="molecule type" value="Genomic_DNA"/>
</dbReference>
<keyword evidence="2" id="KW-0472">Membrane</keyword>
<evidence type="ECO:0000313" key="4">
    <source>
        <dbReference type="Proteomes" id="UP001299970"/>
    </source>
</evidence>
<dbReference type="Pfam" id="PF17240">
    <property type="entry name" value="DUF5313"/>
    <property type="match status" value="1"/>
</dbReference>